<accession>A0A2N5H988</accession>
<evidence type="ECO:0008006" key="5">
    <source>
        <dbReference type="Google" id="ProtNLM"/>
    </source>
</evidence>
<dbReference type="SMART" id="SM00267">
    <property type="entry name" value="GGDEF"/>
    <property type="match status" value="1"/>
</dbReference>
<dbReference type="PROSITE" id="PS50883">
    <property type="entry name" value="EAL"/>
    <property type="match status" value="1"/>
</dbReference>
<dbReference type="SUPFAM" id="SSF55073">
    <property type="entry name" value="Nucleotide cyclase"/>
    <property type="match status" value="1"/>
</dbReference>
<dbReference type="PROSITE" id="PS50887">
    <property type="entry name" value="GGDEF"/>
    <property type="match status" value="1"/>
</dbReference>
<keyword evidence="4" id="KW-1185">Reference proteome</keyword>
<dbReference type="InterPro" id="IPR001633">
    <property type="entry name" value="EAL_dom"/>
</dbReference>
<dbReference type="PANTHER" id="PTHR33121:SF79">
    <property type="entry name" value="CYCLIC DI-GMP PHOSPHODIESTERASE PDED-RELATED"/>
    <property type="match status" value="1"/>
</dbReference>
<reference evidence="3 4" key="1">
    <citation type="submission" date="2017-11" db="EMBL/GenBank/DDBJ databases">
        <title>Comparitive Functional Genomics of Dry Heat Resistant strains isolated from the Viking Spacecraft.</title>
        <authorList>
            <person name="Seuylemezian A."/>
            <person name="Cooper K."/>
            <person name="Vaishampayan P."/>
        </authorList>
    </citation>
    <scope>NUCLEOTIDE SEQUENCE [LARGE SCALE GENOMIC DNA]</scope>
    <source>
        <strain evidence="3 4">V32-6</strain>
    </source>
</reference>
<dbReference type="InterPro" id="IPR043128">
    <property type="entry name" value="Rev_trsase/Diguanyl_cyclase"/>
</dbReference>
<dbReference type="PANTHER" id="PTHR33121">
    <property type="entry name" value="CYCLIC DI-GMP PHOSPHODIESTERASE PDEF"/>
    <property type="match status" value="1"/>
</dbReference>
<dbReference type="InterPro" id="IPR000160">
    <property type="entry name" value="GGDEF_dom"/>
</dbReference>
<dbReference type="SUPFAM" id="SSF141868">
    <property type="entry name" value="EAL domain-like"/>
    <property type="match status" value="1"/>
</dbReference>
<gene>
    <name evidence="3" type="ORF">CVD27_21705</name>
</gene>
<feature type="domain" description="EAL" evidence="1">
    <location>
        <begin position="175"/>
        <end position="426"/>
    </location>
</feature>
<name>A0A2N5H988_9BACI</name>
<evidence type="ECO:0000313" key="4">
    <source>
        <dbReference type="Proteomes" id="UP000234950"/>
    </source>
</evidence>
<dbReference type="AlphaFoldDB" id="A0A2N5H988"/>
<dbReference type="NCBIfam" id="TIGR00254">
    <property type="entry name" value="GGDEF"/>
    <property type="match status" value="1"/>
</dbReference>
<organism evidence="3 4">
    <name type="scientific">Neobacillus cucumis</name>
    <dbReference type="NCBI Taxonomy" id="1740721"/>
    <lineage>
        <taxon>Bacteria</taxon>
        <taxon>Bacillati</taxon>
        <taxon>Bacillota</taxon>
        <taxon>Bacilli</taxon>
        <taxon>Bacillales</taxon>
        <taxon>Bacillaceae</taxon>
        <taxon>Neobacillus</taxon>
    </lineage>
</organism>
<proteinExistence type="predicted"/>
<dbReference type="Proteomes" id="UP000234950">
    <property type="component" value="Unassembled WGS sequence"/>
</dbReference>
<dbReference type="Gene3D" id="3.30.70.270">
    <property type="match status" value="1"/>
</dbReference>
<dbReference type="InterPro" id="IPR029787">
    <property type="entry name" value="Nucleotide_cyclase"/>
</dbReference>
<protein>
    <recommendedName>
        <fullName evidence="5">GGDEF domain-containing protein</fullName>
    </recommendedName>
</protein>
<dbReference type="InterPro" id="IPR050706">
    <property type="entry name" value="Cyclic-di-GMP_PDE-like"/>
</dbReference>
<feature type="domain" description="GGDEF" evidence="2">
    <location>
        <begin position="34"/>
        <end position="166"/>
    </location>
</feature>
<dbReference type="OrthoDB" id="9759607at2"/>
<dbReference type="SMART" id="SM00052">
    <property type="entry name" value="EAL"/>
    <property type="match status" value="1"/>
</dbReference>
<evidence type="ECO:0000259" key="2">
    <source>
        <dbReference type="PROSITE" id="PS50887"/>
    </source>
</evidence>
<dbReference type="CDD" id="cd01948">
    <property type="entry name" value="EAL"/>
    <property type="match status" value="1"/>
</dbReference>
<evidence type="ECO:0000259" key="1">
    <source>
        <dbReference type="PROSITE" id="PS50883"/>
    </source>
</evidence>
<dbReference type="GO" id="GO:0071111">
    <property type="term" value="F:cyclic-guanylate-specific phosphodiesterase activity"/>
    <property type="evidence" value="ECO:0007669"/>
    <property type="project" value="InterPro"/>
</dbReference>
<dbReference type="Pfam" id="PF00990">
    <property type="entry name" value="GGDEF"/>
    <property type="match status" value="1"/>
</dbReference>
<dbReference type="InterPro" id="IPR035919">
    <property type="entry name" value="EAL_sf"/>
</dbReference>
<dbReference type="CDD" id="cd01949">
    <property type="entry name" value="GGDEF"/>
    <property type="match status" value="1"/>
</dbReference>
<evidence type="ECO:0000313" key="3">
    <source>
        <dbReference type="EMBL" id="PLS02086.1"/>
    </source>
</evidence>
<sequence length="434" mass="50508">MDEKVKENDDGFSNMERLKERLNMTLAFCKRYNMSAAVCYLRIHMPPELEPYKNHDIESVLLQKMITRLKNAIREIDTVIRVNHTDFMILLHDITEHYCQNICERLISVISERYTVDFHQISVSSHIGICMYPYGAENADELMAIAKVQMFEAEMDGENCCSFYKGTLDPKAYRTMLIENDLPYALKKGQLQVQYQPQYSLVHKKITGAEALIRWNHPSLGMITPIEFINHAEEAGVLNSLFFWVLEEICKNIENSKEQQVKYSINLSVNQLLLDHFLTEISSLLTKYSVRATQFTLEITENIEIYMIKSVNERLYFLRELGFTIALDDFGNGYFSFSDFLKLPIDYIKLDRNFVSSLMKNKKHVGVIAPIIQMAHNLGLQVIIEGIEERDQFLEWEGLGCDLIQGYFISRPIPFEKFFDTLNEIENRVKEGFS</sequence>
<dbReference type="Pfam" id="PF00563">
    <property type="entry name" value="EAL"/>
    <property type="match status" value="1"/>
</dbReference>
<dbReference type="RefSeq" id="WP_101650412.1">
    <property type="nucleotide sequence ID" value="NZ_PGVE01000081.1"/>
</dbReference>
<dbReference type="EMBL" id="PGVE01000081">
    <property type="protein sequence ID" value="PLS02086.1"/>
    <property type="molecule type" value="Genomic_DNA"/>
</dbReference>
<dbReference type="Gene3D" id="3.20.20.450">
    <property type="entry name" value="EAL domain"/>
    <property type="match status" value="1"/>
</dbReference>
<comment type="caution">
    <text evidence="3">The sequence shown here is derived from an EMBL/GenBank/DDBJ whole genome shotgun (WGS) entry which is preliminary data.</text>
</comment>